<evidence type="ECO:0000256" key="1">
    <source>
        <dbReference type="SAM" id="MobiDB-lite"/>
    </source>
</evidence>
<evidence type="ECO:0000256" key="2">
    <source>
        <dbReference type="SAM" id="SignalP"/>
    </source>
</evidence>
<comment type="caution">
    <text evidence="3">The sequence shown here is derived from an EMBL/GenBank/DDBJ whole genome shotgun (WGS) entry which is preliminary data.</text>
</comment>
<feature type="chain" id="PRO_5016867420" evidence="2">
    <location>
        <begin position="30"/>
        <end position="422"/>
    </location>
</feature>
<keyword evidence="2" id="KW-0732">Signal</keyword>
<keyword evidence="4" id="KW-1185">Reference proteome</keyword>
<reference evidence="3 4" key="1">
    <citation type="submission" date="2018-07" db="EMBL/GenBank/DDBJ databases">
        <title>The draft genome of Phyllobacterium salinisoli.</title>
        <authorList>
            <person name="Liu L."/>
            <person name="Li L."/>
            <person name="Zhang X."/>
            <person name="Liang L."/>
        </authorList>
    </citation>
    <scope>NUCLEOTIDE SEQUENCE [LARGE SCALE GENOMIC DNA]</scope>
    <source>
        <strain evidence="3 4">LLAN61</strain>
    </source>
</reference>
<protein>
    <submittedName>
        <fullName evidence="3">Chemotaxis protein MotC</fullName>
    </submittedName>
</protein>
<evidence type="ECO:0000313" key="4">
    <source>
        <dbReference type="Proteomes" id="UP000253420"/>
    </source>
</evidence>
<feature type="region of interest" description="Disordered" evidence="1">
    <location>
        <begin position="356"/>
        <end position="405"/>
    </location>
</feature>
<dbReference type="Proteomes" id="UP000253420">
    <property type="component" value="Unassembled WGS sequence"/>
</dbReference>
<dbReference type="RefSeq" id="WP_114440621.1">
    <property type="nucleotide sequence ID" value="NZ_QOZG01000004.1"/>
</dbReference>
<organism evidence="3 4">
    <name type="scientific">Phyllobacterium salinisoli</name>
    <dbReference type="NCBI Taxonomy" id="1899321"/>
    <lineage>
        <taxon>Bacteria</taxon>
        <taxon>Pseudomonadati</taxon>
        <taxon>Pseudomonadota</taxon>
        <taxon>Alphaproteobacteria</taxon>
        <taxon>Hyphomicrobiales</taxon>
        <taxon>Phyllobacteriaceae</taxon>
        <taxon>Phyllobacterium</taxon>
    </lineage>
</organism>
<dbReference type="OrthoDB" id="9812933at2"/>
<gene>
    <name evidence="3" type="ORF">DUT91_12070</name>
</gene>
<evidence type="ECO:0000313" key="3">
    <source>
        <dbReference type="EMBL" id="RCS23983.1"/>
    </source>
</evidence>
<dbReference type="EMBL" id="QOZG01000004">
    <property type="protein sequence ID" value="RCS23983.1"/>
    <property type="molecule type" value="Genomic_DNA"/>
</dbReference>
<proteinExistence type="predicted"/>
<sequence length="422" mass="45533">MMRGVRRSLRAAVLAMASSAIVLSGGAFCAAAVAASSLPVLEPYQLVRSLRMLQDQVVSGKPEALAMLNRVLGRIAQQLQASPPEVWSKAENLYAAVVYLLNGGNPEVVRAILTAAPPESLPPRLVAGALAYADANSAEVVQQFADPLPPGAPNELLASIYLVTSPQIAAADPSLAMKRLDMVRVSVPGSLFEEAAIRRSLKIAARLGDAAKVQGLARNYLQRFSRSPYAEDFFVQFVDALLQLKDRIGNEQIAEVARLARPPARHALYLRVARGALLDGQMERARFISAKAVEMAKQLRLDDTQARLYSAASKAGSMRAQDAVRTLSEIPRERLHERDKRLLDAAEAMAGRVVREPAQPASGSALPPKAEAAAASTGDETDPTWARSHSEPDRPDPAVQETMDDTKKKLAEIDRLLEKATQ</sequence>
<accession>A0A368K693</accession>
<name>A0A368K693_9HYPH</name>
<dbReference type="AlphaFoldDB" id="A0A368K693"/>
<feature type="signal peptide" evidence="2">
    <location>
        <begin position="1"/>
        <end position="29"/>
    </location>
</feature>